<protein>
    <recommendedName>
        <fullName evidence="6">NAC domain-containing protein</fullName>
    </recommendedName>
</protein>
<dbReference type="Pfam" id="PF02365">
    <property type="entry name" value="NAM"/>
    <property type="match status" value="1"/>
</dbReference>
<reference evidence="7" key="2">
    <citation type="submission" date="2023-02" db="EMBL/GenBank/DDBJ databases">
        <authorList>
            <person name="Swenson N.G."/>
            <person name="Wegrzyn J.L."/>
            <person name="Mcevoy S.L."/>
        </authorList>
    </citation>
    <scope>NUCLEOTIDE SEQUENCE</scope>
    <source>
        <strain evidence="7">91603</strain>
        <tissue evidence="7">Leaf</tissue>
    </source>
</reference>
<dbReference type="InterPro" id="IPR003441">
    <property type="entry name" value="NAC-dom"/>
</dbReference>
<evidence type="ECO:0000256" key="1">
    <source>
        <dbReference type="ARBA" id="ARBA00023015"/>
    </source>
</evidence>
<evidence type="ECO:0000256" key="4">
    <source>
        <dbReference type="ARBA" id="ARBA00023242"/>
    </source>
</evidence>
<dbReference type="Gene3D" id="2.170.150.80">
    <property type="entry name" value="NAC domain"/>
    <property type="match status" value="1"/>
</dbReference>
<keyword evidence="2" id="KW-0238">DNA-binding</keyword>
<keyword evidence="1" id="KW-0805">Transcription regulation</keyword>
<feature type="domain" description="NAC" evidence="6">
    <location>
        <begin position="186"/>
        <end position="359"/>
    </location>
</feature>
<feature type="region of interest" description="Disordered" evidence="5">
    <location>
        <begin position="582"/>
        <end position="607"/>
    </location>
</feature>
<comment type="caution">
    <text evidence="7">The sequence shown here is derived from an EMBL/GenBank/DDBJ whole genome shotgun (WGS) entry which is preliminary data.</text>
</comment>
<reference evidence="7" key="1">
    <citation type="journal article" date="2022" name="Plant J.">
        <title>Strategies of tolerance reflected in two North American maple genomes.</title>
        <authorList>
            <person name="McEvoy S.L."/>
            <person name="Sezen U.U."/>
            <person name="Trouern-Trend A."/>
            <person name="McMahon S.M."/>
            <person name="Schaberg P.G."/>
            <person name="Yang J."/>
            <person name="Wegrzyn J.L."/>
            <person name="Swenson N.G."/>
        </authorList>
    </citation>
    <scope>NUCLEOTIDE SEQUENCE</scope>
    <source>
        <strain evidence="7">91603</strain>
    </source>
</reference>
<keyword evidence="8" id="KW-1185">Reference proteome</keyword>
<dbReference type="PROSITE" id="PS51005">
    <property type="entry name" value="NAC"/>
    <property type="match status" value="1"/>
</dbReference>
<evidence type="ECO:0000256" key="5">
    <source>
        <dbReference type="SAM" id="MobiDB-lite"/>
    </source>
</evidence>
<dbReference type="PANTHER" id="PTHR31719:SF94">
    <property type="entry name" value="PROTEIN ATAF2"/>
    <property type="match status" value="1"/>
</dbReference>
<dbReference type="InterPro" id="IPR036093">
    <property type="entry name" value="NAC_dom_sf"/>
</dbReference>
<keyword evidence="4" id="KW-0539">Nucleus</keyword>
<sequence>MDSLFIPKTKPPKRQRLCRSMTAVPLPSAVLLPSANDTKDQDLSMQYRCIARPMNMAKYHHSQYSYTNGSQTYFNQNLCFHNSNVASSSTIPPPLPTMSPPADMENFLLSNGYEQSSSSSCHHHYLLPPTMPPLTTTVDYPANSIGHNLHFPTVPLAYAEPPPLNVPSTANNQDDVTQGSSSVSCMPPGYKFFPHDEELILAYLMKKVSNRSLPCNVIVDVNLYKFNPWDLADILKQQRGKKEKWYIFTPRDRKYPKGNRPSRKAGDGFWKASGAVQNIKYNHRKEYNDEVYGNIAYGDIIGTKKALVFYIGKPPNGDRKTKWIMHEYDLYNKDLSPNKKSTSNDMRLDDWVLCTIYHNGKSLKGSSSHQSDIENELMMSSFTNNNNGVQESASSTDNQVPSEFTTNNGACHEVTGVPQFTHIRGSSSHQSDIENELMIMSNFTNNNNGTDHVQEFASSTDNQVPSEFTTNNGGSHEITRVPQFTHIRGSSSHQSNIENELMIMSNFTNNNNGTDHVQEFASSTDNQVPSEFTTNNGGSHEIITGVPDDQFTHVPPDNSSHIHNYQISYSFEDNLMYFLDGPQNFNSDHRSPTGPLPQFPSSDKSNQ</sequence>
<gene>
    <name evidence="7" type="ORF">LWI28_006691</name>
</gene>
<evidence type="ECO:0000259" key="6">
    <source>
        <dbReference type="PROSITE" id="PS51005"/>
    </source>
</evidence>
<evidence type="ECO:0000313" key="8">
    <source>
        <dbReference type="Proteomes" id="UP001064489"/>
    </source>
</evidence>
<dbReference type="GO" id="GO:0003677">
    <property type="term" value="F:DNA binding"/>
    <property type="evidence" value="ECO:0007669"/>
    <property type="project" value="UniProtKB-KW"/>
</dbReference>
<dbReference type="SUPFAM" id="SSF101941">
    <property type="entry name" value="NAC domain"/>
    <property type="match status" value="1"/>
</dbReference>
<dbReference type="EMBL" id="JAJSOW010000106">
    <property type="protein sequence ID" value="KAI9160262.1"/>
    <property type="molecule type" value="Genomic_DNA"/>
</dbReference>
<organism evidence="7 8">
    <name type="scientific">Acer negundo</name>
    <name type="common">Box elder</name>
    <dbReference type="NCBI Taxonomy" id="4023"/>
    <lineage>
        <taxon>Eukaryota</taxon>
        <taxon>Viridiplantae</taxon>
        <taxon>Streptophyta</taxon>
        <taxon>Embryophyta</taxon>
        <taxon>Tracheophyta</taxon>
        <taxon>Spermatophyta</taxon>
        <taxon>Magnoliopsida</taxon>
        <taxon>eudicotyledons</taxon>
        <taxon>Gunneridae</taxon>
        <taxon>Pentapetalae</taxon>
        <taxon>rosids</taxon>
        <taxon>malvids</taxon>
        <taxon>Sapindales</taxon>
        <taxon>Sapindaceae</taxon>
        <taxon>Hippocastanoideae</taxon>
        <taxon>Acereae</taxon>
        <taxon>Acer</taxon>
    </lineage>
</organism>
<evidence type="ECO:0000256" key="2">
    <source>
        <dbReference type="ARBA" id="ARBA00023125"/>
    </source>
</evidence>
<evidence type="ECO:0000256" key="3">
    <source>
        <dbReference type="ARBA" id="ARBA00023163"/>
    </source>
</evidence>
<name>A0AAD5IDD8_ACENE</name>
<dbReference type="Proteomes" id="UP001064489">
    <property type="component" value="Chromosome 2"/>
</dbReference>
<keyword evidence="3" id="KW-0804">Transcription</keyword>
<dbReference type="AlphaFoldDB" id="A0AAD5IDD8"/>
<proteinExistence type="predicted"/>
<dbReference type="PANTHER" id="PTHR31719">
    <property type="entry name" value="NAC TRANSCRIPTION FACTOR 56"/>
    <property type="match status" value="1"/>
</dbReference>
<accession>A0AAD5IDD8</accession>
<evidence type="ECO:0000313" key="7">
    <source>
        <dbReference type="EMBL" id="KAI9160262.1"/>
    </source>
</evidence>
<dbReference type="GO" id="GO:0006355">
    <property type="term" value="P:regulation of DNA-templated transcription"/>
    <property type="evidence" value="ECO:0007669"/>
    <property type="project" value="InterPro"/>
</dbReference>